<accession>A0A8J9UNZ9</accession>
<dbReference type="Gene3D" id="3.40.50.11660">
    <property type="entry name" value="Glycosyl transferase family 10, C-terminal domain"/>
    <property type="match status" value="1"/>
</dbReference>
<dbReference type="Proteomes" id="UP000838878">
    <property type="component" value="Chromosome 3"/>
</dbReference>
<dbReference type="UniPathway" id="UPA00378"/>
<evidence type="ECO:0000256" key="5">
    <source>
        <dbReference type="ARBA" id="ARBA00022679"/>
    </source>
</evidence>
<evidence type="ECO:0000256" key="2">
    <source>
        <dbReference type="ARBA" id="ARBA00004922"/>
    </source>
</evidence>
<keyword evidence="6 12" id="KW-0812">Transmembrane</keyword>
<dbReference type="GO" id="GO:0008417">
    <property type="term" value="F:fucosyltransferase activity"/>
    <property type="evidence" value="ECO:0007669"/>
    <property type="project" value="InterPro"/>
</dbReference>
<dbReference type="AlphaFoldDB" id="A0A8J9UNZ9"/>
<evidence type="ECO:0000256" key="1">
    <source>
        <dbReference type="ARBA" id="ARBA00004447"/>
    </source>
</evidence>
<sequence length="354" mass="41512">MKTINSRIDTDENKKFVILIWKYWKWLENRHVHNFDNKRRNNPLSGCSVNNCVFTGDDSKLSTADAVIIHVQRGIFPNTTERSQRQRWVFLNDESPFNAFSMSRLQPKISDLANIFNWSMTYRSDSDVPVPYGRTVPLQKPIVEAMTYENRISLVPNWKNKRRDVLVTILISNCGVSRRMNYLEQLQKHITVDVFGKCSKNHKESCPGHFRSDCNIMSGYLFYLVFENSECEEYLTEKSFYNAYSKGAIPVILGPTVENCELLLPPNSFLHIDNFESPEELAKNIIEISKDDNKLLSYHRWRNDFEVVNEHGYFGSKSYHLCRICEALNYNDRSNKVYTAENLRKYFDPKFSCR</sequence>
<comment type="subcellular location">
    <subcellularLocation>
        <location evidence="1 12">Golgi apparatus</location>
        <location evidence="1 12">Golgi stack membrane</location>
        <topology evidence="1 12">Single-pass type II membrane protein</topology>
    </subcellularLocation>
</comment>
<evidence type="ECO:0000256" key="4">
    <source>
        <dbReference type="ARBA" id="ARBA00022676"/>
    </source>
</evidence>
<keyword evidence="7" id="KW-0735">Signal-anchor</keyword>
<keyword evidence="11" id="KW-0325">Glycoprotein</keyword>
<gene>
    <name evidence="15" type="ORF">BINO364_LOCUS9220</name>
</gene>
<feature type="domain" description="Fucosyltransferase C-terminal" evidence="13">
    <location>
        <begin position="162"/>
        <end position="339"/>
    </location>
</feature>
<dbReference type="FunFam" id="3.40.50.11660:FF:000002">
    <property type="entry name" value="Alpha-(1,3)-fucosyltransferase"/>
    <property type="match status" value="1"/>
</dbReference>
<evidence type="ECO:0000313" key="15">
    <source>
        <dbReference type="EMBL" id="CAH0723382.1"/>
    </source>
</evidence>
<dbReference type="Pfam" id="PF00852">
    <property type="entry name" value="Glyco_transf_10"/>
    <property type="match status" value="1"/>
</dbReference>
<evidence type="ECO:0000256" key="11">
    <source>
        <dbReference type="ARBA" id="ARBA00023180"/>
    </source>
</evidence>
<keyword evidence="4 12" id="KW-0328">Glycosyltransferase</keyword>
<evidence type="ECO:0000256" key="9">
    <source>
        <dbReference type="ARBA" id="ARBA00023034"/>
    </source>
</evidence>
<protein>
    <recommendedName>
        <fullName evidence="12">Fucosyltransferase</fullName>
        <ecNumber evidence="12">2.4.1.-</ecNumber>
    </recommendedName>
</protein>
<dbReference type="PANTHER" id="PTHR48438">
    <property type="entry name" value="ALPHA-(1,3)-FUCOSYLTRANSFERASE C-RELATED"/>
    <property type="match status" value="1"/>
</dbReference>
<dbReference type="InterPro" id="IPR055270">
    <property type="entry name" value="Glyco_tran_10_C"/>
</dbReference>
<evidence type="ECO:0000256" key="12">
    <source>
        <dbReference type="RuleBase" id="RU003832"/>
    </source>
</evidence>
<evidence type="ECO:0000313" key="16">
    <source>
        <dbReference type="Proteomes" id="UP000838878"/>
    </source>
</evidence>
<dbReference type="Pfam" id="PF17039">
    <property type="entry name" value="Glyco_tran_10_N"/>
    <property type="match status" value="1"/>
</dbReference>
<evidence type="ECO:0000256" key="3">
    <source>
        <dbReference type="ARBA" id="ARBA00008919"/>
    </source>
</evidence>
<evidence type="ECO:0000259" key="14">
    <source>
        <dbReference type="Pfam" id="PF17039"/>
    </source>
</evidence>
<proteinExistence type="inferred from homology"/>
<evidence type="ECO:0000256" key="8">
    <source>
        <dbReference type="ARBA" id="ARBA00022989"/>
    </source>
</evidence>
<dbReference type="SUPFAM" id="SSF53756">
    <property type="entry name" value="UDP-Glycosyltransferase/glycogen phosphorylase"/>
    <property type="match status" value="1"/>
</dbReference>
<feature type="domain" description="Fucosyltransferase N-terminal" evidence="14">
    <location>
        <begin position="14"/>
        <end position="133"/>
    </location>
</feature>
<feature type="non-terminal residue" evidence="15">
    <location>
        <position position="354"/>
    </location>
</feature>
<dbReference type="InterPro" id="IPR031481">
    <property type="entry name" value="Glyco_tran_10_N"/>
</dbReference>
<dbReference type="OrthoDB" id="427096at2759"/>
<keyword evidence="5 12" id="KW-0808">Transferase</keyword>
<evidence type="ECO:0000256" key="6">
    <source>
        <dbReference type="ARBA" id="ARBA00022692"/>
    </source>
</evidence>
<dbReference type="PANTHER" id="PTHR48438:SF1">
    <property type="entry name" value="ALPHA-(1,3)-FUCOSYLTRANSFERASE C-RELATED"/>
    <property type="match status" value="1"/>
</dbReference>
<dbReference type="InterPro" id="IPR001503">
    <property type="entry name" value="Glyco_trans_10"/>
</dbReference>
<comment type="pathway">
    <text evidence="2">Protein modification; protein glycosylation.</text>
</comment>
<evidence type="ECO:0000256" key="7">
    <source>
        <dbReference type="ARBA" id="ARBA00022968"/>
    </source>
</evidence>
<organism evidence="15 16">
    <name type="scientific">Brenthis ino</name>
    <name type="common">lesser marbled fritillary</name>
    <dbReference type="NCBI Taxonomy" id="405034"/>
    <lineage>
        <taxon>Eukaryota</taxon>
        <taxon>Metazoa</taxon>
        <taxon>Ecdysozoa</taxon>
        <taxon>Arthropoda</taxon>
        <taxon>Hexapoda</taxon>
        <taxon>Insecta</taxon>
        <taxon>Pterygota</taxon>
        <taxon>Neoptera</taxon>
        <taxon>Endopterygota</taxon>
        <taxon>Lepidoptera</taxon>
        <taxon>Glossata</taxon>
        <taxon>Ditrysia</taxon>
        <taxon>Papilionoidea</taxon>
        <taxon>Nymphalidae</taxon>
        <taxon>Heliconiinae</taxon>
        <taxon>Argynnini</taxon>
        <taxon>Brenthis</taxon>
    </lineage>
</organism>
<keyword evidence="9 12" id="KW-0333">Golgi apparatus</keyword>
<evidence type="ECO:0000259" key="13">
    <source>
        <dbReference type="Pfam" id="PF00852"/>
    </source>
</evidence>
<keyword evidence="10" id="KW-0472">Membrane</keyword>
<keyword evidence="8" id="KW-1133">Transmembrane helix</keyword>
<dbReference type="EMBL" id="OV170223">
    <property type="protein sequence ID" value="CAH0723382.1"/>
    <property type="molecule type" value="Genomic_DNA"/>
</dbReference>
<dbReference type="InterPro" id="IPR038577">
    <property type="entry name" value="GT10-like_C_sf"/>
</dbReference>
<dbReference type="EC" id="2.4.1.-" evidence="12"/>
<keyword evidence="16" id="KW-1185">Reference proteome</keyword>
<comment type="similarity">
    <text evidence="3 12">Belongs to the glycosyltransferase 10 family.</text>
</comment>
<name>A0A8J9UNZ9_9NEOP</name>
<reference evidence="15" key="1">
    <citation type="submission" date="2021-12" db="EMBL/GenBank/DDBJ databases">
        <authorList>
            <person name="Martin H S."/>
        </authorList>
    </citation>
    <scope>NUCLEOTIDE SEQUENCE</scope>
</reference>
<evidence type="ECO:0000256" key="10">
    <source>
        <dbReference type="ARBA" id="ARBA00023136"/>
    </source>
</evidence>
<dbReference type="GO" id="GO:0032580">
    <property type="term" value="C:Golgi cisterna membrane"/>
    <property type="evidence" value="ECO:0007669"/>
    <property type="project" value="UniProtKB-SubCell"/>
</dbReference>